<dbReference type="Proteomes" id="UP001595711">
    <property type="component" value="Unassembled WGS sequence"/>
</dbReference>
<dbReference type="EMBL" id="JBHRYJ010000002">
    <property type="protein sequence ID" value="MFC3676556.1"/>
    <property type="molecule type" value="Genomic_DNA"/>
</dbReference>
<proteinExistence type="inferred from homology"/>
<keyword evidence="5" id="KW-1185">Reference proteome</keyword>
<dbReference type="SUPFAM" id="SSF48557">
    <property type="entry name" value="L-aspartase-like"/>
    <property type="match status" value="1"/>
</dbReference>
<dbReference type="PRINTS" id="PR00145">
    <property type="entry name" value="ARGSUCLYASE"/>
</dbReference>
<protein>
    <recommendedName>
        <fullName evidence="2">3-carboxy-cis,cis-muconate cycloisomerase</fullName>
        <ecNumber evidence="2">5.5.1.2</ecNumber>
    </recommendedName>
</protein>
<accession>A0ABV7VGB5</accession>
<evidence type="ECO:0000259" key="3">
    <source>
        <dbReference type="SMART" id="SM00998"/>
    </source>
</evidence>
<dbReference type="NCBIfam" id="NF006554">
    <property type="entry name" value="PRK09053.1"/>
    <property type="match status" value="1"/>
</dbReference>
<dbReference type="Pfam" id="PF00206">
    <property type="entry name" value="Lyase_1"/>
    <property type="match status" value="1"/>
</dbReference>
<dbReference type="InterPro" id="IPR019468">
    <property type="entry name" value="AdenyloSucc_lyase_C"/>
</dbReference>
<evidence type="ECO:0000313" key="5">
    <source>
        <dbReference type="Proteomes" id="UP001595711"/>
    </source>
</evidence>
<dbReference type="Gene3D" id="1.20.200.10">
    <property type="entry name" value="Fumarase/aspartase (Central domain)"/>
    <property type="match status" value="1"/>
</dbReference>
<dbReference type="SMART" id="SM00998">
    <property type="entry name" value="ADSL_C"/>
    <property type="match status" value="1"/>
</dbReference>
<evidence type="ECO:0000256" key="2">
    <source>
        <dbReference type="NCBIfam" id="TIGR02426"/>
    </source>
</evidence>
<name>A0ABV7VGB5_9PROT</name>
<comment type="caution">
    <text evidence="4">The sequence shown here is derived from an EMBL/GenBank/DDBJ whole genome shotgun (WGS) entry which is preliminary data.</text>
</comment>
<dbReference type="InterPro" id="IPR020557">
    <property type="entry name" value="Fumarate_lyase_CS"/>
</dbReference>
<dbReference type="PANTHER" id="PTHR43172:SF2">
    <property type="entry name" value="ADENYLOSUCCINATE LYASE C-TERMINAL DOMAIN-CONTAINING PROTEIN"/>
    <property type="match status" value="1"/>
</dbReference>
<evidence type="ECO:0000313" key="4">
    <source>
        <dbReference type="EMBL" id="MFC3676556.1"/>
    </source>
</evidence>
<dbReference type="Gene3D" id="1.10.40.30">
    <property type="entry name" value="Fumarase/aspartase (C-terminal domain)"/>
    <property type="match status" value="1"/>
</dbReference>
<dbReference type="InterPro" id="IPR000362">
    <property type="entry name" value="Fumarate_lyase_fam"/>
</dbReference>
<dbReference type="EC" id="5.5.1.2" evidence="2"/>
<dbReference type="Pfam" id="PF10397">
    <property type="entry name" value="ADSL_C"/>
    <property type="match status" value="1"/>
</dbReference>
<organism evidence="4 5">
    <name type="scientific">Ferrovibrio xuzhouensis</name>
    <dbReference type="NCBI Taxonomy" id="1576914"/>
    <lineage>
        <taxon>Bacteria</taxon>
        <taxon>Pseudomonadati</taxon>
        <taxon>Pseudomonadota</taxon>
        <taxon>Alphaproteobacteria</taxon>
        <taxon>Rhodospirillales</taxon>
        <taxon>Rhodospirillaceae</taxon>
        <taxon>Ferrovibrio</taxon>
    </lineage>
</organism>
<comment type="similarity">
    <text evidence="1">Belongs to the class-II fumarase/aspartase family.</text>
</comment>
<reference evidence="5" key="1">
    <citation type="journal article" date="2019" name="Int. J. Syst. Evol. Microbiol.">
        <title>The Global Catalogue of Microorganisms (GCM) 10K type strain sequencing project: providing services to taxonomists for standard genome sequencing and annotation.</title>
        <authorList>
            <consortium name="The Broad Institute Genomics Platform"/>
            <consortium name="The Broad Institute Genome Sequencing Center for Infectious Disease"/>
            <person name="Wu L."/>
            <person name="Ma J."/>
        </authorList>
    </citation>
    <scope>NUCLEOTIDE SEQUENCE [LARGE SCALE GENOMIC DNA]</scope>
    <source>
        <strain evidence="5">KCTC 42182</strain>
    </source>
</reference>
<dbReference type="PANTHER" id="PTHR43172">
    <property type="entry name" value="ADENYLOSUCCINATE LYASE"/>
    <property type="match status" value="1"/>
</dbReference>
<dbReference type="PRINTS" id="PR00149">
    <property type="entry name" value="FUMRATELYASE"/>
</dbReference>
<dbReference type="PROSITE" id="PS00163">
    <property type="entry name" value="FUMARATE_LYASES"/>
    <property type="match status" value="1"/>
</dbReference>
<gene>
    <name evidence="4" type="ORF">ACFOOQ_13445</name>
</gene>
<dbReference type="InterPro" id="IPR012789">
    <property type="entry name" value="Protocat_PcaB-like"/>
</dbReference>
<dbReference type="CDD" id="cd01597">
    <property type="entry name" value="pCLME"/>
    <property type="match status" value="1"/>
</dbReference>
<dbReference type="NCBIfam" id="TIGR02426">
    <property type="entry name" value="protocat_pcaB"/>
    <property type="match status" value="1"/>
</dbReference>
<dbReference type="InterPro" id="IPR022761">
    <property type="entry name" value="Fumarate_lyase_N"/>
</dbReference>
<dbReference type="GO" id="GO:0047472">
    <property type="term" value="F:3-carboxy-cis,cis-muconate cycloisomerase activity"/>
    <property type="evidence" value="ECO:0007669"/>
    <property type="project" value="UniProtKB-EC"/>
</dbReference>
<keyword evidence="4" id="KW-0413">Isomerase</keyword>
<evidence type="ECO:0000256" key="1">
    <source>
        <dbReference type="ARBA" id="ARBA00034772"/>
    </source>
</evidence>
<dbReference type="RefSeq" id="WP_379727403.1">
    <property type="nucleotide sequence ID" value="NZ_JBHRYJ010000002.1"/>
</dbReference>
<feature type="domain" description="Adenylosuccinate lyase C-terminal" evidence="3">
    <location>
        <begin position="366"/>
        <end position="445"/>
    </location>
</feature>
<sequence length="450" mass="47024">MTATATGLFDPLFSTGAAAAALSDRARLQGMLDFEAALARAEAAVGVIPAAAPAAITAACDAGLYDLAALSAAIANTGNPAIPMVKQLTARVAKADPEAARFVHWGATSQDAMDTGLVLQLRQALGGIEADLSRLSAALAKLAAVHRDTPVVGRTWLQHALPVTFGMKVASWLDAVERHRARFDELKPRLFVVQLGGAAGSLASLGDRGFDVARALADDLKLGLPDMPWHTARDRVAECATMLGLMTGSLGKIARDVSLMMQTDVGEAFEPAGAGRGGSSTMPHKRNPVSGAAVLSAAIRVPHLVGTILSAMPQDHERGLGGWHAEWETLPALVRLAAGATAQMADVCAGLEVDAARMRSNLDETRGLIMAEGVMMALGAKIGRLAAHDLIEDACHRAVAEQRHLRDVLGEEAKVTAHLDAAALDRLFDPLGYVGVAPAMVDRVLAARRK</sequence>
<dbReference type="InterPro" id="IPR008948">
    <property type="entry name" value="L-Aspartase-like"/>
</dbReference>